<evidence type="ECO:0000256" key="2">
    <source>
        <dbReference type="ARBA" id="ARBA00022448"/>
    </source>
</evidence>
<dbReference type="AlphaFoldDB" id="A0A4D7C9I9"/>
<dbReference type="Gene3D" id="2.40.170.20">
    <property type="entry name" value="TonB-dependent receptor, beta-barrel domain"/>
    <property type="match status" value="1"/>
</dbReference>
<keyword evidence="9 11" id="KW-0472">Membrane</keyword>
<dbReference type="EMBL" id="CP039704">
    <property type="protein sequence ID" value="QCI79603.1"/>
    <property type="molecule type" value="Genomic_DNA"/>
</dbReference>
<evidence type="ECO:0000256" key="5">
    <source>
        <dbReference type="ARBA" id="ARBA00022692"/>
    </source>
</evidence>
<evidence type="ECO:0000256" key="3">
    <source>
        <dbReference type="ARBA" id="ARBA00022452"/>
    </source>
</evidence>
<evidence type="ECO:0000259" key="12">
    <source>
        <dbReference type="Pfam" id="PF07715"/>
    </source>
</evidence>
<dbReference type="GO" id="GO:0009279">
    <property type="term" value="C:cell outer membrane"/>
    <property type="evidence" value="ECO:0007669"/>
    <property type="project" value="UniProtKB-SubCell"/>
</dbReference>
<comment type="subcellular location">
    <subcellularLocation>
        <location evidence="1 11">Cell outer membrane</location>
        <topology evidence="1 11">Multi-pass membrane protein</topology>
    </subcellularLocation>
</comment>
<keyword evidence="3 11" id="KW-1134">Transmembrane beta strand</keyword>
<evidence type="ECO:0000256" key="6">
    <source>
        <dbReference type="ARBA" id="ARBA00022729"/>
    </source>
</evidence>
<evidence type="ECO:0000256" key="4">
    <source>
        <dbReference type="ARBA" id="ARBA00022496"/>
    </source>
</evidence>
<evidence type="ECO:0000256" key="1">
    <source>
        <dbReference type="ARBA" id="ARBA00004571"/>
    </source>
</evidence>
<protein>
    <recommendedName>
        <fullName evidence="12">TonB-dependent receptor plug domain-containing protein</fullName>
    </recommendedName>
</protein>
<accession>A0A4D7C9I9</accession>
<dbReference type="Pfam" id="PF07715">
    <property type="entry name" value="Plug"/>
    <property type="match status" value="1"/>
</dbReference>
<dbReference type="InterPro" id="IPR039426">
    <property type="entry name" value="TonB-dep_rcpt-like"/>
</dbReference>
<proteinExistence type="inferred from homology"/>
<dbReference type="KEGG" id="hgn:E6W36_08785"/>
<keyword evidence="14" id="KW-1185">Reference proteome</keyword>
<dbReference type="SUPFAM" id="SSF56935">
    <property type="entry name" value="Porins"/>
    <property type="match status" value="1"/>
</dbReference>
<keyword evidence="7" id="KW-0408">Iron</keyword>
<evidence type="ECO:0000256" key="10">
    <source>
        <dbReference type="ARBA" id="ARBA00023237"/>
    </source>
</evidence>
<keyword evidence="6" id="KW-0732">Signal</keyword>
<reference evidence="14" key="1">
    <citation type="submission" date="2019-04" db="EMBL/GenBank/DDBJ databases">
        <title>Complete genome sequence of Sphingomonas sp. W1-2-3.</title>
        <authorList>
            <person name="Im W.T."/>
        </authorList>
    </citation>
    <scope>NUCLEOTIDE SEQUENCE [LARGE SCALE GENOMIC DNA]</scope>
    <source>
        <strain evidence="14">W1-2-3</strain>
    </source>
</reference>
<keyword evidence="10 11" id="KW-0998">Cell outer membrane</keyword>
<evidence type="ECO:0000256" key="9">
    <source>
        <dbReference type="ARBA" id="ARBA00023136"/>
    </source>
</evidence>
<evidence type="ECO:0000256" key="8">
    <source>
        <dbReference type="ARBA" id="ARBA00023065"/>
    </source>
</evidence>
<evidence type="ECO:0000313" key="13">
    <source>
        <dbReference type="EMBL" id="QCI79603.1"/>
    </source>
</evidence>
<dbReference type="RefSeq" id="WP_222872410.1">
    <property type="nucleotide sequence ID" value="NZ_CP039704.1"/>
</dbReference>
<keyword evidence="8" id="KW-0406">Ion transport</keyword>
<dbReference type="Proteomes" id="UP000298714">
    <property type="component" value="Chromosome"/>
</dbReference>
<keyword evidence="5 11" id="KW-0812">Transmembrane</keyword>
<dbReference type="GO" id="GO:0015344">
    <property type="term" value="F:siderophore uptake transmembrane transporter activity"/>
    <property type="evidence" value="ECO:0007669"/>
    <property type="project" value="TreeGrafter"/>
</dbReference>
<dbReference type="PANTHER" id="PTHR32552">
    <property type="entry name" value="FERRICHROME IRON RECEPTOR-RELATED"/>
    <property type="match status" value="1"/>
</dbReference>
<sequence length="96" mass="10791">MKVRGFLVDQMRNGIRQRYYEDVDASALSNIERIEVLKGPSAVLYGQSAVGGIVSIVTKQPTDKWQATIAGTFGNYKQRQFTLDLGGRYPTRCRYA</sequence>
<dbReference type="PROSITE" id="PS52016">
    <property type="entry name" value="TONB_DEPENDENT_REC_3"/>
    <property type="match status" value="1"/>
</dbReference>
<keyword evidence="2 11" id="KW-0813">Transport</keyword>
<evidence type="ECO:0000256" key="11">
    <source>
        <dbReference type="PROSITE-ProRule" id="PRU01360"/>
    </source>
</evidence>
<dbReference type="PANTHER" id="PTHR32552:SF68">
    <property type="entry name" value="FERRICHROME OUTER MEMBRANE TRANSPORTER_PHAGE RECEPTOR"/>
    <property type="match status" value="1"/>
</dbReference>
<organism evidence="13 14">
    <name type="scientific">Hankyongella ginsenosidimutans</name>
    <dbReference type="NCBI Taxonomy" id="1763828"/>
    <lineage>
        <taxon>Bacteria</taxon>
        <taxon>Pseudomonadati</taxon>
        <taxon>Pseudomonadota</taxon>
        <taxon>Alphaproteobacteria</taxon>
        <taxon>Sphingomonadales</taxon>
        <taxon>Sphingomonadaceae</taxon>
        <taxon>Hankyongella</taxon>
    </lineage>
</organism>
<dbReference type="InterPro" id="IPR036942">
    <property type="entry name" value="Beta-barrel_TonB_sf"/>
</dbReference>
<evidence type="ECO:0000256" key="7">
    <source>
        <dbReference type="ARBA" id="ARBA00023004"/>
    </source>
</evidence>
<evidence type="ECO:0000313" key="14">
    <source>
        <dbReference type="Proteomes" id="UP000298714"/>
    </source>
</evidence>
<dbReference type="InterPro" id="IPR012910">
    <property type="entry name" value="Plug_dom"/>
</dbReference>
<name>A0A4D7C9I9_9SPHN</name>
<comment type="similarity">
    <text evidence="11">Belongs to the TonB-dependent receptor family.</text>
</comment>
<feature type="domain" description="TonB-dependent receptor plug" evidence="12">
    <location>
        <begin position="2"/>
        <end position="53"/>
    </location>
</feature>
<keyword evidence="4" id="KW-0410">Iron transport</keyword>
<gene>
    <name evidence="13" type="ORF">E6W36_08785</name>
</gene>